<evidence type="ECO:0000256" key="1">
    <source>
        <dbReference type="SAM" id="MobiDB-lite"/>
    </source>
</evidence>
<dbReference type="EMBL" id="JABANO010009987">
    <property type="protein sequence ID" value="KAF4745894.1"/>
    <property type="molecule type" value="Genomic_DNA"/>
</dbReference>
<evidence type="ECO:0000313" key="3">
    <source>
        <dbReference type="Proteomes" id="UP000553632"/>
    </source>
</evidence>
<name>A0A7J6TKN9_PEROL</name>
<gene>
    <name evidence="2" type="primary">SRP68_11</name>
    <name evidence="2" type="ORF">FOZ63_028983</name>
</gene>
<reference evidence="2 3" key="1">
    <citation type="submission" date="2020-04" db="EMBL/GenBank/DDBJ databases">
        <title>Perkinsus olseni comparative genomics.</title>
        <authorList>
            <person name="Bogema D.R."/>
        </authorList>
    </citation>
    <scope>NUCLEOTIDE SEQUENCE [LARGE SCALE GENOMIC DNA]</scope>
    <source>
        <strain evidence="2 3">ATCC PRA-207</strain>
    </source>
</reference>
<protein>
    <submittedName>
        <fullName evidence="2">Signal recognition particle subunit srp68</fullName>
    </submittedName>
</protein>
<evidence type="ECO:0000313" key="2">
    <source>
        <dbReference type="EMBL" id="KAF4745894.1"/>
    </source>
</evidence>
<accession>A0A7J6TKN9</accession>
<keyword evidence="3" id="KW-1185">Reference proteome</keyword>
<feature type="compositionally biased region" description="Basic and acidic residues" evidence="1">
    <location>
        <begin position="113"/>
        <end position="126"/>
    </location>
</feature>
<sequence>MCVLVGLVEPDFTRHQAGSGSEKHSARVQEWLTFMEDEEPCPYDQTFEIIASATEPPRAKNSRPGLKRKLSNGVLDEYNILQYTKIATERRKALALAEVKKQRSDAGSQTVEPVKEEKSASHRSEESTSFGADNVESTVPPATSVRRKKGPVLCAICGCSFSRLCEAIRVSEGQYSEETSLRVVAVSSCCAISWFSAFDVDWLFTGSACRGHSKGPSRRPSGSGSALQAFIHGCPGHD</sequence>
<comment type="caution">
    <text evidence="2">The sequence shown here is derived from an EMBL/GenBank/DDBJ whole genome shotgun (WGS) entry which is preliminary data.</text>
</comment>
<feature type="compositionally biased region" description="Polar residues" evidence="1">
    <location>
        <begin position="127"/>
        <end position="141"/>
    </location>
</feature>
<organism evidence="2 3">
    <name type="scientific">Perkinsus olseni</name>
    <name type="common">Perkinsus atlanticus</name>
    <dbReference type="NCBI Taxonomy" id="32597"/>
    <lineage>
        <taxon>Eukaryota</taxon>
        <taxon>Sar</taxon>
        <taxon>Alveolata</taxon>
        <taxon>Perkinsozoa</taxon>
        <taxon>Perkinsea</taxon>
        <taxon>Perkinsida</taxon>
        <taxon>Perkinsidae</taxon>
        <taxon>Perkinsus</taxon>
    </lineage>
</organism>
<dbReference type="Proteomes" id="UP000553632">
    <property type="component" value="Unassembled WGS sequence"/>
</dbReference>
<dbReference type="AlphaFoldDB" id="A0A7J6TKN9"/>
<feature type="region of interest" description="Disordered" evidence="1">
    <location>
        <begin position="105"/>
        <end position="143"/>
    </location>
</feature>
<proteinExistence type="predicted"/>